<organism evidence="2 3">
    <name type="scientific">Candidatus Nanohalobium constans</name>
    <dbReference type="NCBI Taxonomy" id="2565781"/>
    <lineage>
        <taxon>Archaea</taxon>
        <taxon>Candidatus Nanohalarchaeota</taxon>
        <taxon>Candidatus Nanohalobia</taxon>
        <taxon>Candidatus Nanohalobiales</taxon>
        <taxon>Candidatus Nanohalobiaceae</taxon>
        <taxon>Candidatus Nanohalobium</taxon>
    </lineage>
</organism>
<proteinExistence type="predicted"/>
<dbReference type="PANTHER" id="PTHR40707">
    <property type="entry name" value="POSSIBLE NUCLEASE OF RNASE H FOLD, RUVC/YQGF FAMILY"/>
    <property type="match status" value="1"/>
</dbReference>
<evidence type="ECO:0000313" key="3">
    <source>
        <dbReference type="Proteomes" id="UP000377803"/>
    </source>
</evidence>
<dbReference type="EMBL" id="CP040089">
    <property type="protein sequence ID" value="QGA80555.1"/>
    <property type="molecule type" value="Genomic_DNA"/>
</dbReference>
<dbReference type="Proteomes" id="UP000377803">
    <property type="component" value="Chromosome"/>
</dbReference>
<dbReference type="KEGG" id="ncon:LC1Nh_0664"/>
<feature type="compositionally biased region" description="Acidic residues" evidence="1">
    <location>
        <begin position="150"/>
        <end position="160"/>
    </location>
</feature>
<dbReference type="Pfam" id="PF04312">
    <property type="entry name" value="DUF460"/>
    <property type="match status" value="1"/>
</dbReference>
<dbReference type="PANTHER" id="PTHR40707:SF1">
    <property type="entry name" value="DUF460 DOMAIN-CONTAINING PROTEIN"/>
    <property type="match status" value="1"/>
</dbReference>
<sequence>MAKKPLIVGVDPGSTSAVAAVTLDGEVELLESGKNFPPREIIQRLIKVGKPVVVASDKGKTPSKVDKISSSLGAKTFEPEEDLSQDRKKRLGKGANSHELDALASAVHAQKQLHKEIRKINKLKSQLNRDKIEVAEKVFEGEPVRKSEDATPEEPDEYGEAGEASGSGDDVDPEKKRLEKKVENLEEQVQRLKSELGEERSEKESLRAKLSRLRDEERKEVRKEEEVQKREAEIKRKNQEIEELEEEISDYRIREKQYRKAVRKIFHEDRDLVRVVDKSVEEVPEKAVTRNKDLIEVLENRGCNIYHVDRVEGVELSDFYLVESFPEPKNFESIIEDYKDSR</sequence>
<feature type="region of interest" description="Disordered" evidence="1">
    <location>
        <begin position="56"/>
        <end position="97"/>
    </location>
</feature>
<dbReference type="AlphaFoldDB" id="A0A5Q0UI00"/>
<evidence type="ECO:0000313" key="2">
    <source>
        <dbReference type="EMBL" id="QGA80555.1"/>
    </source>
</evidence>
<feature type="compositionally biased region" description="Basic and acidic residues" evidence="1">
    <location>
        <begin position="173"/>
        <end position="225"/>
    </location>
</feature>
<evidence type="ECO:0000256" key="1">
    <source>
        <dbReference type="SAM" id="MobiDB-lite"/>
    </source>
</evidence>
<protein>
    <submittedName>
        <fullName evidence="2">Putative nuclease of RNase H fold, RuvC/YqgF family</fullName>
    </submittedName>
</protein>
<gene>
    <name evidence="2" type="ORF">LC1Nh_0664</name>
</gene>
<keyword evidence="3" id="KW-1185">Reference proteome</keyword>
<feature type="region of interest" description="Disordered" evidence="1">
    <location>
        <begin position="132"/>
        <end position="225"/>
    </location>
</feature>
<dbReference type="Gene3D" id="1.10.287.1490">
    <property type="match status" value="1"/>
</dbReference>
<dbReference type="RefSeq" id="WP_153550295.1">
    <property type="nucleotide sequence ID" value="NZ_CP040089.1"/>
</dbReference>
<reference evidence="3" key="1">
    <citation type="submission" date="2019-05" db="EMBL/GenBank/DDBJ databases">
        <title>Candidatus Nanohalobium constans, a novel model system to study the DPANN nano-sized archaea: genomic and physiological characterization of a nanoarchaeon co-cultured with its chitinotrophic host.</title>
        <authorList>
            <person name="La Cono V."/>
            <person name="Arcadi E."/>
            <person name="Crisafi F."/>
            <person name="Denaro R."/>
            <person name="La Spada G."/>
            <person name="Messina E."/>
            <person name="Smedile F."/>
            <person name="Toshchakov S.V."/>
            <person name="Shevchenko M.A."/>
            <person name="Golyshin P.N."/>
            <person name="Golyshina O.V."/>
            <person name="Ferrer M."/>
            <person name="Rohde M."/>
            <person name="Mushegian A."/>
            <person name="Sorokin D.Y."/>
            <person name="Giuliano L."/>
            <person name="Yakimov M.M."/>
        </authorList>
    </citation>
    <scope>NUCLEOTIDE SEQUENCE [LARGE SCALE GENOMIC DNA]</scope>
    <source>
        <strain evidence="3">LC1Nh</strain>
    </source>
</reference>
<feature type="compositionally biased region" description="Basic and acidic residues" evidence="1">
    <location>
        <begin position="132"/>
        <end position="149"/>
    </location>
</feature>
<accession>A0A5Q0UI00</accession>
<dbReference type="GeneID" id="42365050"/>
<feature type="compositionally biased region" description="Basic and acidic residues" evidence="1">
    <location>
        <begin position="57"/>
        <end position="67"/>
    </location>
</feature>
<name>A0A5Q0UI00_9ARCH</name>
<dbReference type="OrthoDB" id="15228at2157"/>
<dbReference type="InterPro" id="IPR007408">
    <property type="entry name" value="DUF460"/>
</dbReference>